<dbReference type="SUPFAM" id="SSF69304">
    <property type="entry name" value="Tricorn protease N-terminal domain"/>
    <property type="match status" value="1"/>
</dbReference>
<dbReference type="PROSITE" id="PS00108">
    <property type="entry name" value="PROTEIN_KINASE_ST"/>
    <property type="match status" value="1"/>
</dbReference>
<dbReference type="Gene3D" id="1.10.510.10">
    <property type="entry name" value="Transferase(Phosphotransferase) domain 1"/>
    <property type="match status" value="1"/>
</dbReference>
<feature type="compositionally biased region" description="Low complexity" evidence="5">
    <location>
        <begin position="278"/>
        <end position="316"/>
    </location>
</feature>
<feature type="compositionally biased region" description="Pro residues" evidence="5">
    <location>
        <begin position="317"/>
        <end position="350"/>
    </location>
</feature>
<feature type="transmembrane region" description="Helical" evidence="6">
    <location>
        <begin position="427"/>
        <end position="449"/>
    </location>
</feature>
<gene>
    <name evidence="8" type="ORF">GCM10009850_108590</name>
</gene>
<dbReference type="Proteomes" id="UP001499843">
    <property type="component" value="Unassembled WGS sequence"/>
</dbReference>
<dbReference type="InterPro" id="IPR011042">
    <property type="entry name" value="6-blade_b-propeller_TolB-like"/>
</dbReference>
<dbReference type="CDD" id="cd14014">
    <property type="entry name" value="STKc_PknB_like"/>
    <property type="match status" value="1"/>
</dbReference>
<feature type="compositionally biased region" description="Polar residues" evidence="5">
    <location>
        <begin position="479"/>
        <end position="491"/>
    </location>
</feature>
<evidence type="ECO:0000256" key="6">
    <source>
        <dbReference type="SAM" id="Phobius"/>
    </source>
</evidence>
<evidence type="ECO:0000256" key="2">
    <source>
        <dbReference type="ARBA" id="ARBA00022741"/>
    </source>
</evidence>
<feature type="region of interest" description="Disordered" evidence="5">
    <location>
        <begin position="276"/>
        <end position="419"/>
    </location>
</feature>
<dbReference type="InterPro" id="IPR011009">
    <property type="entry name" value="Kinase-like_dom_sf"/>
</dbReference>
<dbReference type="PANTHER" id="PTHR43289:SF34">
    <property type="entry name" value="SERINE_THREONINE-PROTEIN KINASE YBDM-RELATED"/>
    <property type="match status" value="1"/>
</dbReference>
<keyword evidence="6" id="KW-0812">Transmembrane</keyword>
<reference evidence="9" key="1">
    <citation type="journal article" date="2019" name="Int. J. Syst. Evol. Microbiol.">
        <title>The Global Catalogue of Microorganisms (GCM) 10K type strain sequencing project: providing services to taxonomists for standard genome sequencing and annotation.</title>
        <authorList>
            <consortium name="The Broad Institute Genomics Platform"/>
            <consortium name="The Broad Institute Genome Sequencing Center for Infectious Disease"/>
            <person name="Wu L."/>
            <person name="Ma J."/>
        </authorList>
    </citation>
    <scope>NUCLEOTIDE SEQUENCE [LARGE SCALE GENOMIC DNA]</scope>
    <source>
        <strain evidence="9">JCM 16114</strain>
    </source>
</reference>
<name>A0ABN3D0S7_9ACTN</name>
<keyword evidence="4" id="KW-0067">ATP-binding</keyword>
<dbReference type="SUPFAM" id="SSF56112">
    <property type="entry name" value="Protein kinase-like (PK-like)"/>
    <property type="match status" value="1"/>
</dbReference>
<keyword evidence="6" id="KW-0472">Membrane</keyword>
<evidence type="ECO:0000256" key="1">
    <source>
        <dbReference type="ARBA" id="ARBA00022679"/>
    </source>
</evidence>
<protein>
    <recommendedName>
        <fullName evidence="7">Protein kinase domain-containing protein</fullName>
    </recommendedName>
</protein>
<feature type="compositionally biased region" description="Low complexity" evidence="5">
    <location>
        <begin position="390"/>
        <end position="412"/>
    </location>
</feature>
<dbReference type="PANTHER" id="PTHR43289">
    <property type="entry name" value="MITOGEN-ACTIVATED PROTEIN KINASE KINASE KINASE 20-RELATED"/>
    <property type="match status" value="1"/>
</dbReference>
<evidence type="ECO:0000313" key="8">
    <source>
        <dbReference type="EMBL" id="GAA2215391.1"/>
    </source>
</evidence>
<evidence type="ECO:0000313" key="9">
    <source>
        <dbReference type="Proteomes" id="UP001499843"/>
    </source>
</evidence>
<dbReference type="Gene3D" id="3.30.200.20">
    <property type="entry name" value="Phosphorylase Kinase, domain 1"/>
    <property type="match status" value="1"/>
</dbReference>
<dbReference type="EMBL" id="BAAAQX010000050">
    <property type="protein sequence ID" value="GAA2215391.1"/>
    <property type="molecule type" value="Genomic_DNA"/>
</dbReference>
<feature type="compositionally biased region" description="Low complexity" evidence="5">
    <location>
        <begin position="370"/>
        <end position="381"/>
    </location>
</feature>
<accession>A0ABN3D0S7</accession>
<evidence type="ECO:0000259" key="7">
    <source>
        <dbReference type="PROSITE" id="PS50011"/>
    </source>
</evidence>
<keyword evidence="6" id="KW-1133">Transmembrane helix</keyword>
<organism evidence="8 9">
    <name type="scientific">Nonomuraea monospora</name>
    <dbReference type="NCBI Taxonomy" id="568818"/>
    <lineage>
        <taxon>Bacteria</taxon>
        <taxon>Bacillati</taxon>
        <taxon>Actinomycetota</taxon>
        <taxon>Actinomycetes</taxon>
        <taxon>Streptosporangiales</taxon>
        <taxon>Streptosporangiaceae</taxon>
        <taxon>Nonomuraea</taxon>
    </lineage>
</organism>
<evidence type="ECO:0000256" key="3">
    <source>
        <dbReference type="ARBA" id="ARBA00022777"/>
    </source>
</evidence>
<keyword evidence="3" id="KW-0418">Kinase</keyword>
<dbReference type="Pfam" id="PF00069">
    <property type="entry name" value="Pkinase"/>
    <property type="match status" value="1"/>
</dbReference>
<comment type="caution">
    <text evidence="8">The sequence shown here is derived from an EMBL/GenBank/DDBJ whole genome shotgun (WGS) entry which is preliminary data.</text>
</comment>
<dbReference type="RefSeq" id="WP_344494114.1">
    <property type="nucleotide sequence ID" value="NZ_BAAAQX010000050.1"/>
</dbReference>
<dbReference type="PROSITE" id="PS50011">
    <property type="entry name" value="PROTEIN_KINASE_DOM"/>
    <property type="match status" value="1"/>
</dbReference>
<dbReference type="Gene3D" id="2.120.10.30">
    <property type="entry name" value="TolB, C-terminal domain"/>
    <property type="match status" value="1"/>
</dbReference>
<keyword evidence="9" id="KW-1185">Reference proteome</keyword>
<feature type="domain" description="Protein kinase" evidence="7">
    <location>
        <begin position="18"/>
        <end position="276"/>
    </location>
</feature>
<keyword evidence="1" id="KW-0808">Transferase</keyword>
<evidence type="ECO:0000256" key="5">
    <source>
        <dbReference type="SAM" id="MobiDB-lite"/>
    </source>
</evidence>
<feature type="region of interest" description="Disordered" evidence="5">
    <location>
        <begin position="458"/>
        <end position="506"/>
    </location>
</feature>
<dbReference type="InterPro" id="IPR000719">
    <property type="entry name" value="Prot_kinase_dom"/>
</dbReference>
<proteinExistence type="predicted"/>
<evidence type="ECO:0000256" key="4">
    <source>
        <dbReference type="ARBA" id="ARBA00022840"/>
    </source>
</evidence>
<dbReference type="InterPro" id="IPR008271">
    <property type="entry name" value="Ser/Thr_kinase_AS"/>
</dbReference>
<sequence length="799" mass="83616">MASFAPLRTGDPQRLGGLELVGRLGEGGQGVVYLAKDHASQSVAVKWLRPDLSGDQVSVERFLREVQVAQQVAPFCTAAVLGTGVEQDRPYIVSEFIEGPSLQRVVQEEGPRTGSVLHRLAIGTATALAAIHQAGIVHRDFKPANVIIGADGPRVIDFGIARALNATSTISSMVVGTPSYMPPEQIMGHTVGPAADMFSWASAMVFAASGRAPFGSDTMPAVINRVLNQQPDLGALGEGPLRDVVVACLAKDPAQRPTAEQVIMLLLQQPAPNPGMLAQGAAEAAPGQAHPPSGQPYASQAGSPSGQSFGSPAGSPSGPPSGPPFGSPAGPPSGPPFGSPAGPPSGPPFGSPGGPSGQPFGSPTGPPFASPSGAPSGPMSGNVPYATGAQFPHGQQAGWQQQPTQPPYGQQGMYTHAPPRKSGRAPLIAGITVAVALLLLAGVIVIIQLDKSASTTVAIGTSTPKPGRSRTGTAEPGRSGTSESAGPTRTAQAAVPATGTKRTLPGGKISLYENPADAIVLTSYEVYDKKKDDWIDYARNSLRGTFTKLPGNWESMVSPDGKLLASRGREYSSDDFDFIVIRDRATGQDTTIKTVKKPQISSIRSWSKDGSKILLNIEKKSGSKWLYLGFVIVDVAAKTADVVSVDDTSIRGTAFGFDGDDEGVVNVYGKETDRNLRFFDTEGEATRSLTGIGTLSAGTQDIFSPSGETFVTNCPNGGDGDHCVWDTATGKQVEKFTSDCDKVLGFYDETHLYCWEQQNGVNDEIQVLDFEGKLLRKMLEVPDDLNFSPVFTINPSKGS</sequence>
<keyword evidence="2" id="KW-0547">Nucleotide-binding</keyword>